<dbReference type="Proteomes" id="UP000887566">
    <property type="component" value="Unplaced"/>
</dbReference>
<organism evidence="2 3">
    <name type="scientific">Plectus sambesii</name>
    <dbReference type="NCBI Taxonomy" id="2011161"/>
    <lineage>
        <taxon>Eukaryota</taxon>
        <taxon>Metazoa</taxon>
        <taxon>Ecdysozoa</taxon>
        <taxon>Nematoda</taxon>
        <taxon>Chromadorea</taxon>
        <taxon>Plectida</taxon>
        <taxon>Plectina</taxon>
        <taxon>Plectoidea</taxon>
        <taxon>Plectidae</taxon>
        <taxon>Plectus</taxon>
    </lineage>
</organism>
<dbReference type="InterPro" id="IPR041541">
    <property type="entry name" value="Glutaminase_EF-hand"/>
</dbReference>
<feature type="domain" description="Glutaminase EF-hand" evidence="1">
    <location>
        <begin position="47"/>
        <end position="139"/>
    </location>
</feature>
<dbReference type="GO" id="GO:0004359">
    <property type="term" value="F:glutaminase activity"/>
    <property type="evidence" value="ECO:0007669"/>
    <property type="project" value="InterPro"/>
</dbReference>
<name>A0A914XNI1_9BILA</name>
<dbReference type="GO" id="GO:0006537">
    <property type="term" value="P:glutamate biosynthetic process"/>
    <property type="evidence" value="ECO:0007669"/>
    <property type="project" value="TreeGrafter"/>
</dbReference>
<evidence type="ECO:0000313" key="2">
    <source>
        <dbReference type="Proteomes" id="UP000887566"/>
    </source>
</evidence>
<evidence type="ECO:0000313" key="4">
    <source>
        <dbReference type="WBParaSite" id="PSAMB.scaffold9756size4657.g32710.t1"/>
    </source>
</evidence>
<keyword evidence="2" id="KW-1185">Reference proteome</keyword>
<dbReference type="InterPro" id="IPR015868">
    <property type="entry name" value="Glutaminase"/>
</dbReference>
<dbReference type="WBParaSite" id="PSAMB.scaffold9756size4657.g32710.t1">
    <property type="protein sequence ID" value="PSAMB.scaffold9756size4657.g32710.t1"/>
    <property type="gene ID" value="PSAMB.scaffold9756size4657.g32710"/>
</dbReference>
<evidence type="ECO:0000313" key="3">
    <source>
        <dbReference type="WBParaSite" id="PSAMB.scaffold9348size5073.g32352.t1"/>
    </source>
</evidence>
<dbReference type="GO" id="GO:0006543">
    <property type="term" value="P:L-glutamine catabolic process"/>
    <property type="evidence" value="ECO:0007669"/>
    <property type="project" value="TreeGrafter"/>
</dbReference>
<dbReference type="PANTHER" id="PTHR12544:SF29">
    <property type="entry name" value="GLUTAMINASE"/>
    <property type="match status" value="1"/>
</dbReference>
<reference evidence="3 4" key="1">
    <citation type="submission" date="2022-11" db="UniProtKB">
        <authorList>
            <consortium name="WormBaseParasite"/>
        </authorList>
    </citation>
    <scope>IDENTIFICATION</scope>
</reference>
<sequence>MASINYSAKTVETLGEILNRKTSAAQLLKETQSGLNHIFENDHAAPEELIFELFKVPNKDEACIGKLLSMLKSYGLREDDPRLRPMMDMIKVIELEQEALTNEMKDPRHWNMSRAQFKSCISGSLVLITQALRNNLIVPSWQEFTDAI</sequence>
<accession>A0A914XNI1</accession>
<dbReference type="PANTHER" id="PTHR12544">
    <property type="entry name" value="GLUTAMINASE"/>
    <property type="match status" value="1"/>
</dbReference>
<dbReference type="WBParaSite" id="PSAMB.scaffold9348size5073.g32352.t1">
    <property type="protein sequence ID" value="PSAMB.scaffold9348size5073.g32352.t1"/>
    <property type="gene ID" value="PSAMB.scaffold9348size5073.g32352"/>
</dbReference>
<dbReference type="Gene3D" id="1.10.238.210">
    <property type="match status" value="1"/>
</dbReference>
<proteinExistence type="predicted"/>
<dbReference type="AlphaFoldDB" id="A0A914XNI1"/>
<dbReference type="Pfam" id="PF17959">
    <property type="entry name" value="EF-hand_14"/>
    <property type="match status" value="1"/>
</dbReference>
<protein>
    <submittedName>
        <fullName evidence="3 4">Glutaminase EF-hand domain-containing protein</fullName>
    </submittedName>
</protein>
<evidence type="ECO:0000259" key="1">
    <source>
        <dbReference type="Pfam" id="PF17959"/>
    </source>
</evidence>